<keyword evidence="11" id="KW-0539">Nucleus</keyword>
<feature type="region of interest" description="Disordered" evidence="13">
    <location>
        <begin position="20"/>
        <end position="48"/>
    </location>
</feature>
<organism evidence="15 16">
    <name type="scientific">Knipowitschia caucasica</name>
    <name type="common">Caucasian dwarf goby</name>
    <name type="synonym">Pomatoschistus caucasicus</name>
    <dbReference type="NCBI Taxonomy" id="637954"/>
    <lineage>
        <taxon>Eukaryota</taxon>
        <taxon>Metazoa</taxon>
        <taxon>Chordata</taxon>
        <taxon>Craniata</taxon>
        <taxon>Vertebrata</taxon>
        <taxon>Euteleostomi</taxon>
        <taxon>Actinopterygii</taxon>
        <taxon>Neopterygii</taxon>
        <taxon>Teleostei</taxon>
        <taxon>Neoteleostei</taxon>
        <taxon>Acanthomorphata</taxon>
        <taxon>Gobiaria</taxon>
        <taxon>Gobiiformes</taxon>
        <taxon>Gobioidei</taxon>
        <taxon>Gobiidae</taxon>
        <taxon>Gobiinae</taxon>
        <taxon>Knipowitschia</taxon>
    </lineage>
</organism>
<keyword evidence="6 12" id="KW-0863">Zinc-finger</keyword>
<dbReference type="EMBL" id="OZ035842">
    <property type="protein sequence ID" value="CAL1595984.1"/>
    <property type="molecule type" value="Genomic_DNA"/>
</dbReference>
<evidence type="ECO:0000256" key="5">
    <source>
        <dbReference type="ARBA" id="ARBA00022737"/>
    </source>
</evidence>
<evidence type="ECO:0000256" key="1">
    <source>
        <dbReference type="ARBA" id="ARBA00003767"/>
    </source>
</evidence>
<dbReference type="PROSITE" id="PS50157">
    <property type="entry name" value="ZINC_FINGER_C2H2_2"/>
    <property type="match status" value="6"/>
</dbReference>
<keyword evidence="8" id="KW-0805">Transcription regulation</keyword>
<sequence length="1191" mass="129174">MGDMKTPDFEDLLAAFDIPDATGLGAKEATQEGKGEFDQNKPTESSLEEAFSLTISTDFPVVGALVKDSGQSVECKKVSPPTTFSPGSPYSPLDTMKRLMKPSDSPMSFCSDSSGMVSPAVASSPAIPRVRIKTIKTSSGRIRRTVVRVSPDSETEELNSANESSPCQTSRSCNQTSVQTVASSVSSSVPLVHQVYTTCPSPLNKAVGTLNRLLHYANPVPTYVPNLGPPPECNITLPPRGYRCLECGDSFVVERSLKFHFNRRSVHIEVTCTHCKKALLFFNRCALLAHAREHKVSGSVMQCTQLYMKPIAEEELLAPLRAAESPSVQSSVFKAVQKNPPVMPLRPEHRASLQPLCCVECDQHCSNLKALAGHYQRVSEDTEKLMCKECSMILPNNCSFRAHERVHGHTPPFCCPECGLLCGSADIQSHVQENCLHYARKAWYKCLHCDVVFKSPQGQKAHIQEKHRESFYKCAVCPVAFKTSDRCEMHLKTKHGASNSSPQLIFKCSCETIFKKKALLYQHFQEDACKRVKCVFKCPKCKSIFTLKQQLMQHFKKIHKGSAQKNGHQIHKQQHEKRTVRSEKEKEGLQRKSNLSKDGTKAKRMKRYPCRLCDQSFNFSTSLRKHIRKDHEEKQKQYFCWRCTETTTFMSSVRLKNHMSLMHGIRTNWFLRKPRPKPGPNPAQTRPSPGPNPAQPRPSPGPNPAQTRPKPGPNPAQPRPKPGPAPAQTRPKPGPNPAQPSPGPNPAQPRPKPGPAPAQTRPKPGPAPAQTRPSPGPAPAQTRPSPGPAPAQPRPKPGPNPAQTRPKPGPNPAQTRPKPGPAPAQTRPSPGPNPAQTRPSPGPNPAQTRPKPGPNPAQTRPKPPPAQTRPKPGPNPAQPRPKPGPAPAQTRPSPGPNPAQTRPKPGPNPAQPRPKPGPAPAQTRPSPGPNPAQTRPSPGPNPAQPRPKPGPAPAQPRPKPGPAPAQTRPKPGPNPAQTLTSDLSVLTTDLSVLTSDLSVLTTDLSVLTTDLSVLTTDLSVLTSDLSVLTSDLSVLTSDLSVLTTDLSVLTSDLSVLTTDLSVLTSDLSVLTSDLSVLTSDLSVLTSDLSVLTTDLSVLTSDLSGLDVKAGDAPGDGDAPGEKRLKTCGFVTTDDQEFERHKPQHKLQQSTPQCGLCGLCFTSALALNRHRHMVHKKEEAGTWLFQGGQKSH</sequence>
<keyword evidence="5" id="KW-0677">Repeat</keyword>
<dbReference type="InterPro" id="IPR057356">
    <property type="entry name" value="Znf-C2H2_ZNF592"/>
</dbReference>
<evidence type="ECO:0000256" key="10">
    <source>
        <dbReference type="ARBA" id="ARBA00023163"/>
    </source>
</evidence>
<keyword evidence="7" id="KW-0862">Zinc</keyword>
<dbReference type="GO" id="GO:0003677">
    <property type="term" value="F:DNA binding"/>
    <property type="evidence" value="ECO:0007669"/>
    <property type="project" value="UniProtKB-KW"/>
</dbReference>
<dbReference type="AlphaFoldDB" id="A0AAV2L6C5"/>
<evidence type="ECO:0000256" key="2">
    <source>
        <dbReference type="ARBA" id="ARBA00004123"/>
    </source>
</evidence>
<dbReference type="GO" id="GO:0008270">
    <property type="term" value="F:zinc ion binding"/>
    <property type="evidence" value="ECO:0007669"/>
    <property type="project" value="UniProtKB-KW"/>
</dbReference>
<comment type="similarity">
    <text evidence="3">Belongs to the krueppel C2H2-type zinc-finger protein family.</text>
</comment>
<keyword evidence="9" id="KW-0238">DNA-binding</keyword>
<feature type="region of interest" description="Disordered" evidence="13">
    <location>
        <begin position="149"/>
        <end position="171"/>
    </location>
</feature>
<evidence type="ECO:0000313" key="16">
    <source>
        <dbReference type="Proteomes" id="UP001497482"/>
    </source>
</evidence>
<feature type="domain" description="C2H2-type" evidence="14">
    <location>
        <begin position="1151"/>
        <end position="1179"/>
    </location>
</feature>
<evidence type="ECO:0000256" key="12">
    <source>
        <dbReference type="PROSITE-ProRule" id="PRU00042"/>
    </source>
</evidence>
<evidence type="ECO:0000256" key="4">
    <source>
        <dbReference type="ARBA" id="ARBA00022723"/>
    </source>
</evidence>
<feature type="domain" description="C2H2-type" evidence="14">
    <location>
        <begin position="608"/>
        <end position="636"/>
    </location>
</feature>
<feature type="compositionally biased region" description="Basic and acidic residues" evidence="13">
    <location>
        <begin position="29"/>
        <end position="41"/>
    </location>
</feature>
<dbReference type="PANTHER" id="PTHR47222">
    <property type="entry name" value="ZINC FINGER PROTEIN 532-RELATED"/>
    <property type="match status" value="1"/>
</dbReference>
<dbReference type="SMART" id="SM00355">
    <property type="entry name" value="ZnF_C2H2"/>
    <property type="match status" value="11"/>
</dbReference>
<evidence type="ECO:0000256" key="13">
    <source>
        <dbReference type="SAM" id="MobiDB-lite"/>
    </source>
</evidence>
<feature type="domain" description="C2H2-type" evidence="14">
    <location>
        <begin position="242"/>
        <end position="267"/>
    </location>
</feature>
<feature type="compositionally biased region" description="Pro residues" evidence="13">
    <location>
        <begin position="851"/>
        <end position="886"/>
    </location>
</feature>
<proteinExistence type="inferred from homology"/>
<dbReference type="Proteomes" id="UP001497482">
    <property type="component" value="Chromosome 20"/>
</dbReference>
<feature type="compositionally biased region" description="Pro residues" evidence="13">
    <location>
        <begin position="785"/>
        <end position="800"/>
    </location>
</feature>
<feature type="region of interest" description="Disordered" evidence="13">
    <location>
        <begin position="670"/>
        <end position="980"/>
    </location>
</feature>
<accession>A0AAV2L6C5</accession>
<keyword evidence="16" id="KW-1185">Reference proteome</keyword>
<dbReference type="SUPFAM" id="SSF57667">
    <property type="entry name" value="beta-beta-alpha zinc fingers"/>
    <property type="match status" value="2"/>
</dbReference>
<evidence type="ECO:0000256" key="9">
    <source>
        <dbReference type="ARBA" id="ARBA00023125"/>
    </source>
</evidence>
<evidence type="ECO:0000256" key="11">
    <source>
        <dbReference type="ARBA" id="ARBA00023242"/>
    </source>
</evidence>
<keyword evidence="4" id="KW-0479">Metal-binding</keyword>
<feature type="compositionally biased region" description="Pro residues" evidence="13">
    <location>
        <begin position="937"/>
        <end position="963"/>
    </location>
</feature>
<evidence type="ECO:0000256" key="7">
    <source>
        <dbReference type="ARBA" id="ARBA00022833"/>
    </source>
</evidence>
<dbReference type="PRINTS" id="PR01217">
    <property type="entry name" value="PRICHEXTENSN"/>
</dbReference>
<feature type="compositionally biased region" description="Pro residues" evidence="13">
    <location>
        <begin position="688"/>
        <end position="703"/>
    </location>
</feature>
<dbReference type="Gene3D" id="3.30.160.60">
    <property type="entry name" value="Classic Zinc Finger"/>
    <property type="match status" value="2"/>
</dbReference>
<dbReference type="PROSITE" id="PS00028">
    <property type="entry name" value="ZINC_FINGER_C2H2_1"/>
    <property type="match status" value="6"/>
</dbReference>
<dbReference type="InterPro" id="IPR041697">
    <property type="entry name" value="Znf-C2H2_11"/>
</dbReference>
<dbReference type="Gene3D" id="1.10.287.1490">
    <property type="match status" value="1"/>
</dbReference>
<feature type="domain" description="C2H2-type" evidence="14">
    <location>
        <begin position="385"/>
        <end position="412"/>
    </location>
</feature>
<feature type="compositionally biased region" description="Basic residues" evidence="13">
    <location>
        <begin position="559"/>
        <end position="575"/>
    </location>
</feature>
<evidence type="ECO:0000256" key="8">
    <source>
        <dbReference type="ARBA" id="ARBA00023015"/>
    </source>
</evidence>
<feature type="compositionally biased region" description="Pro residues" evidence="13">
    <location>
        <begin position="904"/>
        <end position="919"/>
    </location>
</feature>
<feature type="compositionally biased region" description="Pro residues" evidence="13">
    <location>
        <begin position="710"/>
        <end position="725"/>
    </location>
</feature>
<evidence type="ECO:0000256" key="6">
    <source>
        <dbReference type="ARBA" id="ARBA00022771"/>
    </source>
</evidence>
<feature type="domain" description="C2H2-type" evidence="14">
    <location>
        <begin position="536"/>
        <end position="564"/>
    </location>
</feature>
<dbReference type="Pfam" id="PF25412">
    <property type="entry name" value="zf-C2H2_ZNF592"/>
    <property type="match status" value="1"/>
</dbReference>
<dbReference type="Pfam" id="PF16622">
    <property type="entry name" value="zf-C2H2_11"/>
    <property type="match status" value="1"/>
</dbReference>
<keyword evidence="10" id="KW-0804">Transcription</keyword>
<feature type="domain" description="C2H2-type" evidence="14">
    <location>
        <begin position="472"/>
        <end position="500"/>
    </location>
</feature>
<evidence type="ECO:0000259" key="14">
    <source>
        <dbReference type="PROSITE" id="PS50157"/>
    </source>
</evidence>
<feature type="compositionally biased region" description="Polar residues" evidence="13">
    <location>
        <begin position="158"/>
        <end position="171"/>
    </location>
</feature>
<feature type="compositionally biased region" description="Basic and acidic residues" evidence="13">
    <location>
        <begin position="576"/>
        <end position="590"/>
    </location>
</feature>
<comment type="function">
    <text evidence="1">May be involved in transcriptional regulation.</text>
</comment>
<evidence type="ECO:0000256" key="3">
    <source>
        <dbReference type="ARBA" id="ARBA00006991"/>
    </source>
</evidence>
<feature type="region of interest" description="Disordered" evidence="13">
    <location>
        <begin position="559"/>
        <end position="603"/>
    </location>
</feature>
<dbReference type="InterPro" id="IPR013087">
    <property type="entry name" value="Znf_C2H2_type"/>
</dbReference>
<dbReference type="PANTHER" id="PTHR47222:SF1">
    <property type="entry name" value="ZINC FINGER PROTEIN 592"/>
    <property type="match status" value="1"/>
</dbReference>
<feature type="compositionally biased region" description="Pro residues" evidence="13">
    <location>
        <begin position="732"/>
        <end position="756"/>
    </location>
</feature>
<name>A0AAV2L6C5_KNICA</name>
<reference evidence="15 16" key="1">
    <citation type="submission" date="2024-04" db="EMBL/GenBank/DDBJ databases">
        <authorList>
            <person name="Waldvogel A.-M."/>
            <person name="Schoenle A."/>
        </authorList>
    </citation>
    <scope>NUCLEOTIDE SEQUENCE [LARGE SCALE GENOMIC DNA]</scope>
</reference>
<comment type="subcellular location">
    <subcellularLocation>
        <location evidence="2">Nucleus</location>
    </subcellularLocation>
</comment>
<dbReference type="InterPro" id="IPR036236">
    <property type="entry name" value="Znf_C2H2_sf"/>
</dbReference>
<gene>
    <name evidence="15" type="ORF">KC01_LOCUS24704</name>
</gene>
<evidence type="ECO:0000313" key="15">
    <source>
        <dbReference type="EMBL" id="CAL1595984.1"/>
    </source>
</evidence>
<protein>
    <recommendedName>
        <fullName evidence="14">C2H2-type domain-containing protein</fullName>
    </recommendedName>
</protein>
<dbReference type="GO" id="GO:0005634">
    <property type="term" value="C:nucleus"/>
    <property type="evidence" value="ECO:0007669"/>
    <property type="project" value="UniProtKB-SubCell"/>
</dbReference>
<dbReference type="InterPro" id="IPR045914">
    <property type="entry name" value="Zn532-like"/>
</dbReference>